<reference evidence="3 4" key="1">
    <citation type="journal article" date="2013" name="ISME J.">
        <title>A metabolic model for members of the genus Tetrasphaera involved in enhanced biological phosphorus removal.</title>
        <authorList>
            <person name="Kristiansen R."/>
            <person name="Nguyen H.T.T."/>
            <person name="Saunders A.M."/>
            <person name="Nielsen J.L."/>
            <person name="Wimmer R."/>
            <person name="Le V.Q."/>
            <person name="McIlroy S.J."/>
            <person name="Petrovski S."/>
            <person name="Seviour R.J."/>
            <person name="Calteau A."/>
            <person name="Nielsen K.L."/>
            <person name="Nielsen P.H."/>
        </authorList>
    </citation>
    <scope>NUCLEOTIDE SEQUENCE [LARGE SCALE GENOMIC DNA]</scope>
    <source>
        <strain evidence="3 4">T1-X7</strain>
    </source>
</reference>
<evidence type="ECO:0000256" key="1">
    <source>
        <dbReference type="SAM" id="MobiDB-lite"/>
    </source>
</evidence>
<dbReference type="Pfam" id="PF13443">
    <property type="entry name" value="HTH_26"/>
    <property type="match status" value="1"/>
</dbReference>
<dbReference type="Gene3D" id="1.10.260.40">
    <property type="entry name" value="lambda repressor-like DNA-binding domains"/>
    <property type="match status" value="1"/>
</dbReference>
<dbReference type="AlphaFoldDB" id="A0A077M254"/>
<dbReference type="Proteomes" id="UP000035721">
    <property type="component" value="Unassembled WGS sequence"/>
</dbReference>
<evidence type="ECO:0000313" key="4">
    <source>
        <dbReference type="Proteomes" id="UP000035721"/>
    </source>
</evidence>
<comment type="caution">
    <text evidence="3">The sequence shown here is derived from an EMBL/GenBank/DDBJ whole genome shotgun (WGS) entry which is preliminary data.</text>
</comment>
<protein>
    <submittedName>
        <fullName evidence="3">Putative transcriptional regulator, XRE family</fullName>
    </submittedName>
</protein>
<evidence type="ECO:0000313" key="3">
    <source>
        <dbReference type="EMBL" id="CCH79926.1"/>
    </source>
</evidence>
<dbReference type="STRING" id="1194083.BN12_650007"/>
<dbReference type="PROSITE" id="PS50943">
    <property type="entry name" value="HTH_CROC1"/>
    <property type="match status" value="1"/>
</dbReference>
<keyword evidence="4" id="KW-1185">Reference proteome</keyword>
<feature type="region of interest" description="Disordered" evidence="1">
    <location>
        <begin position="88"/>
        <end position="121"/>
    </location>
</feature>
<proteinExistence type="predicted"/>
<organism evidence="3 4">
    <name type="scientific">Nostocoides japonicum T1-X7</name>
    <dbReference type="NCBI Taxonomy" id="1194083"/>
    <lineage>
        <taxon>Bacteria</taxon>
        <taxon>Bacillati</taxon>
        <taxon>Actinomycetota</taxon>
        <taxon>Actinomycetes</taxon>
        <taxon>Micrococcales</taxon>
        <taxon>Intrasporangiaceae</taxon>
        <taxon>Nostocoides</taxon>
    </lineage>
</organism>
<dbReference type="GO" id="GO:0003677">
    <property type="term" value="F:DNA binding"/>
    <property type="evidence" value="ECO:0007669"/>
    <property type="project" value="InterPro"/>
</dbReference>
<dbReference type="InterPro" id="IPR001387">
    <property type="entry name" value="Cro/C1-type_HTH"/>
</dbReference>
<gene>
    <name evidence="3" type="ORF">BN12_650007</name>
</gene>
<dbReference type="InterPro" id="IPR010982">
    <property type="entry name" value="Lambda_DNA-bd_dom_sf"/>
</dbReference>
<accession>A0A077M254</accession>
<feature type="domain" description="HTH cro/C1-type" evidence="2">
    <location>
        <begin position="56"/>
        <end position="74"/>
    </location>
</feature>
<name>A0A077M254_9MICO</name>
<dbReference type="OrthoDB" id="3626437at2"/>
<dbReference type="RefSeq" id="WP_053079991.1">
    <property type="nucleotide sequence ID" value="NZ_HF570958.1"/>
</dbReference>
<evidence type="ECO:0000259" key="2">
    <source>
        <dbReference type="PROSITE" id="PS50943"/>
    </source>
</evidence>
<sequence length="121" mass="13300">MAQFWQVTYTWRLREVMAANGMYATSDIIGHLAEHGITMSTSQAHRLVTGTPDRLNLTVLAALCHILGVTTDELIDTNTHLVGVKPRAIGDTERHPRRARNGPVIRPVRAVITPPPGADDQ</sequence>
<dbReference type="EMBL" id="CAJB01000398">
    <property type="protein sequence ID" value="CCH79926.1"/>
    <property type="molecule type" value="Genomic_DNA"/>
</dbReference>